<dbReference type="InterPro" id="IPR007519">
    <property type="entry name" value="Bul1_N"/>
</dbReference>
<reference evidence="4 5" key="1">
    <citation type="submission" date="2019-07" db="EMBL/GenBank/DDBJ databases">
        <title>Genome assembly of two rare yeast pathogens: Diutina rugosa and Trichomonascus ciferrii.</title>
        <authorList>
            <person name="Mixao V."/>
            <person name="Saus E."/>
            <person name="Hansen A."/>
            <person name="Lass-Flor C."/>
            <person name="Gabaldon T."/>
        </authorList>
    </citation>
    <scope>NUCLEOTIDE SEQUENCE [LARGE SCALE GENOMIC DNA]</scope>
    <source>
        <strain evidence="4 5">CBS 613</strain>
    </source>
</reference>
<feature type="domain" description="Bul1 N-terminal" evidence="2">
    <location>
        <begin position="22"/>
        <end position="416"/>
    </location>
</feature>
<dbReference type="Pfam" id="PF04426">
    <property type="entry name" value="Bul1_C"/>
    <property type="match status" value="2"/>
</dbReference>
<dbReference type="OMA" id="GDPHDWC"/>
<feature type="domain" description="Bul1 C-terminal" evidence="3">
    <location>
        <begin position="516"/>
        <end position="619"/>
    </location>
</feature>
<sequence>MENHQLDEQPDEPATAYPPPKDEEFISNILPSYHMFQSTISKHLRPSNENFSDEPPVYEDSVPSSAVTTPGPSTPFSLSTVVSPSDYPQQVDDSFFPIHDTDEQSQGYENTILANIHKLPNLSKRDMHVSNSLEINITVTQNVCQIGQKPTIINPSDYEYSQGDFIHGYVTILNKSDTPIPFDMVYVCFEGSIVVLENKRGLIDTETPHTVFKFLSTLDLFASWTFANIDRLATDKGDPHDWCYGEIDPQDGTYLSIDAKRLLLPGLTYKRMFSFRIPEKLLDDACDPHGFALHTELPSTLGVPRHSIPPSVLLAAKESSVRDFSFADTSVNYSVDCRIIGKASEYQFAVSGQDQYVVAQEKSLPVRVVPHTNLEIVYMRKTLEDEARVFYKALCDLVREKVNMGQDLLKLPQKRRLAWLNRATASAKIQQLYEVTGSQNKRPLDNEKAAENLYRHLSPYKKKSLTGSSKLLGIIALTTPKQAYTIEYIPPLKHRKKGANYETIVTVPVELCFYPEEQGKSPPEVKSTSCELMVLTVRSKRHPFPFEIVHDMCFHSEEVDTKRREADTFDDIVIKPFTEYSQQLSQLIKSVGNDTFRLESQVYRDVKSVATATSKTVTLSVRDSAVQVIQRSASSCGVHTAPQLIAWSDHGDYKSKSFALRVDLGELYIKGSDKQSEQITLVPSSQSCLVARVYYLRVVVKLTSGESPFVHVPVYIEKRAPQL</sequence>
<evidence type="ECO:0000259" key="3">
    <source>
        <dbReference type="Pfam" id="PF04426"/>
    </source>
</evidence>
<feature type="region of interest" description="Disordered" evidence="1">
    <location>
        <begin position="45"/>
        <end position="72"/>
    </location>
</feature>
<evidence type="ECO:0000313" key="5">
    <source>
        <dbReference type="Proteomes" id="UP000449547"/>
    </source>
</evidence>
<dbReference type="GeneID" id="54779472"/>
<feature type="compositionally biased region" description="Polar residues" evidence="1">
    <location>
        <begin position="62"/>
        <end position="72"/>
    </location>
</feature>
<evidence type="ECO:0000256" key="1">
    <source>
        <dbReference type="SAM" id="MobiDB-lite"/>
    </source>
</evidence>
<dbReference type="EMBL" id="SWFT01000027">
    <property type="protein sequence ID" value="KAA8907135.1"/>
    <property type="molecule type" value="Genomic_DNA"/>
</dbReference>
<dbReference type="PANTHER" id="PTHR31904">
    <property type="entry name" value="BYPASS OF STOP CODON PROTEIN 5-RELATED"/>
    <property type="match status" value="1"/>
</dbReference>
<dbReference type="RefSeq" id="XP_034014486.1">
    <property type="nucleotide sequence ID" value="XM_034159109.1"/>
</dbReference>
<evidence type="ECO:0008006" key="6">
    <source>
        <dbReference type="Google" id="ProtNLM"/>
    </source>
</evidence>
<feature type="domain" description="Bul1 C-terminal" evidence="3">
    <location>
        <begin position="679"/>
        <end position="718"/>
    </location>
</feature>
<dbReference type="InterPro" id="IPR039634">
    <property type="entry name" value="Bul1-like"/>
</dbReference>
<feature type="region of interest" description="Disordered" evidence="1">
    <location>
        <begin position="1"/>
        <end position="24"/>
    </location>
</feature>
<evidence type="ECO:0000259" key="2">
    <source>
        <dbReference type="Pfam" id="PF04425"/>
    </source>
</evidence>
<dbReference type="VEuPathDB" id="FungiDB:DIURU_000819"/>
<comment type="caution">
    <text evidence="4">The sequence shown here is derived from an EMBL/GenBank/DDBJ whole genome shotgun (WGS) entry which is preliminary data.</text>
</comment>
<organism evidence="4 5">
    <name type="scientific">Diutina rugosa</name>
    <name type="common">Yeast</name>
    <name type="synonym">Candida rugosa</name>
    <dbReference type="NCBI Taxonomy" id="5481"/>
    <lineage>
        <taxon>Eukaryota</taxon>
        <taxon>Fungi</taxon>
        <taxon>Dikarya</taxon>
        <taxon>Ascomycota</taxon>
        <taxon>Saccharomycotina</taxon>
        <taxon>Pichiomycetes</taxon>
        <taxon>Debaryomycetaceae</taxon>
        <taxon>Diutina</taxon>
    </lineage>
</organism>
<accession>A0A642UX94</accession>
<protein>
    <recommendedName>
        <fullName evidence="6">Bul1 N-terminal domain-containing protein</fullName>
    </recommendedName>
</protein>
<gene>
    <name evidence="4" type="ORF">DIURU_000819</name>
</gene>
<dbReference type="PANTHER" id="PTHR31904:SF1">
    <property type="entry name" value="BYPASS OF STOP CODON PROTEIN 5-RELATED"/>
    <property type="match status" value="1"/>
</dbReference>
<dbReference type="AlphaFoldDB" id="A0A642UX94"/>
<dbReference type="OrthoDB" id="420195at2759"/>
<evidence type="ECO:0000313" key="4">
    <source>
        <dbReference type="EMBL" id="KAA8907135.1"/>
    </source>
</evidence>
<proteinExistence type="predicted"/>
<dbReference type="Proteomes" id="UP000449547">
    <property type="component" value="Unassembled WGS sequence"/>
</dbReference>
<dbReference type="InterPro" id="IPR022794">
    <property type="entry name" value="Bul1_C"/>
</dbReference>
<name>A0A642UX94_DIURU</name>
<dbReference type="Pfam" id="PF04425">
    <property type="entry name" value="Bul1_N"/>
    <property type="match status" value="1"/>
</dbReference>
<keyword evidence="5" id="KW-1185">Reference proteome</keyword>